<feature type="non-terminal residue" evidence="1">
    <location>
        <position position="25"/>
    </location>
</feature>
<keyword evidence="2" id="KW-1185">Reference proteome</keyword>
<name>Q7RCP5_PLAYO</name>
<gene>
    <name evidence="1" type="ORF">PY05732</name>
</gene>
<dbReference type="EMBL" id="AABL01001853">
    <property type="protein sequence ID" value="EAA17799.1"/>
    <property type="molecule type" value="Genomic_DNA"/>
</dbReference>
<comment type="caution">
    <text evidence="1">The sequence shown here is derived from an EMBL/GenBank/DDBJ whole genome shotgun (WGS) entry which is preliminary data.</text>
</comment>
<dbReference type="AlphaFoldDB" id="Q7RCP5"/>
<reference evidence="1 2" key="1">
    <citation type="journal article" date="2002" name="Nature">
        <title>Genome sequence and comparative analysis of the model rodent malaria parasite Plasmodium yoelii yoelii.</title>
        <authorList>
            <person name="Carlton J.M."/>
            <person name="Angiuoli S.V."/>
            <person name="Suh B.B."/>
            <person name="Kooij T.W."/>
            <person name="Pertea M."/>
            <person name="Silva J.C."/>
            <person name="Ermolaeva M.D."/>
            <person name="Allen J.E."/>
            <person name="Selengut J.D."/>
            <person name="Koo H.L."/>
            <person name="Peterson J.D."/>
            <person name="Pop M."/>
            <person name="Kosack D.S."/>
            <person name="Shumway M.F."/>
            <person name="Bidwell S.L."/>
            <person name="Shallom S.J."/>
            <person name="van Aken S.E."/>
            <person name="Riedmuller S.B."/>
            <person name="Feldblyum T.V."/>
            <person name="Cho J.K."/>
            <person name="Quackenbush J."/>
            <person name="Sedegah M."/>
            <person name="Shoaibi A."/>
            <person name="Cummings L.M."/>
            <person name="Florens L."/>
            <person name="Yates J.R."/>
            <person name="Raine J.D."/>
            <person name="Sinden R.E."/>
            <person name="Harris M.A."/>
            <person name="Cunningham D.A."/>
            <person name="Preiser P.R."/>
            <person name="Bergman L.W."/>
            <person name="Vaidya A.B."/>
            <person name="van Lin L.H."/>
            <person name="Janse C.J."/>
            <person name="Waters A.P."/>
            <person name="Smith H.O."/>
            <person name="White O.R."/>
            <person name="Salzberg S.L."/>
            <person name="Venter J.C."/>
            <person name="Fraser C.M."/>
            <person name="Hoffman S.L."/>
            <person name="Gardner M.J."/>
            <person name="Carucci D.J."/>
        </authorList>
    </citation>
    <scope>NUCLEOTIDE SEQUENCE [LARGE SCALE GENOMIC DNA]</scope>
    <source>
        <strain evidence="1 2">17XNL</strain>
    </source>
</reference>
<protein>
    <submittedName>
        <fullName evidence="1">Uncharacterized protein</fullName>
    </submittedName>
</protein>
<organism evidence="1 2">
    <name type="scientific">Plasmodium yoelii yoelii</name>
    <dbReference type="NCBI Taxonomy" id="73239"/>
    <lineage>
        <taxon>Eukaryota</taxon>
        <taxon>Sar</taxon>
        <taxon>Alveolata</taxon>
        <taxon>Apicomplexa</taxon>
        <taxon>Aconoidasida</taxon>
        <taxon>Haemosporida</taxon>
        <taxon>Plasmodiidae</taxon>
        <taxon>Plasmodium</taxon>
        <taxon>Plasmodium (Vinckeia)</taxon>
    </lineage>
</organism>
<dbReference type="PaxDb" id="73239-Q7RCP5"/>
<evidence type="ECO:0000313" key="1">
    <source>
        <dbReference type="EMBL" id="EAA17799.1"/>
    </source>
</evidence>
<dbReference type="Proteomes" id="UP000008553">
    <property type="component" value="Unassembled WGS sequence"/>
</dbReference>
<sequence length="25" mass="3165">MEHRLRIDKMTLSIKYYYPSNIFNM</sequence>
<dbReference type="InParanoid" id="Q7RCP5"/>
<accession>Q7RCP5</accession>
<proteinExistence type="predicted"/>
<evidence type="ECO:0000313" key="2">
    <source>
        <dbReference type="Proteomes" id="UP000008553"/>
    </source>
</evidence>